<accession>A0AAV1QNT8</accession>
<keyword evidence="2" id="KW-1185">Reference proteome</keyword>
<organism evidence="1 2">
    <name type="scientific">Dovyalis caffra</name>
    <dbReference type="NCBI Taxonomy" id="77055"/>
    <lineage>
        <taxon>Eukaryota</taxon>
        <taxon>Viridiplantae</taxon>
        <taxon>Streptophyta</taxon>
        <taxon>Embryophyta</taxon>
        <taxon>Tracheophyta</taxon>
        <taxon>Spermatophyta</taxon>
        <taxon>Magnoliopsida</taxon>
        <taxon>eudicotyledons</taxon>
        <taxon>Gunneridae</taxon>
        <taxon>Pentapetalae</taxon>
        <taxon>rosids</taxon>
        <taxon>fabids</taxon>
        <taxon>Malpighiales</taxon>
        <taxon>Salicaceae</taxon>
        <taxon>Flacourtieae</taxon>
        <taxon>Dovyalis</taxon>
    </lineage>
</organism>
<evidence type="ECO:0000313" key="2">
    <source>
        <dbReference type="Proteomes" id="UP001314170"/>
    </source>
</evidence>
<dbReference type="Proteomes" id="UP001314170">
    <property type="component" value="Unassembled WGS sequence"/>
</dbReference>
<protein>
    <submittedName>
        <fullName evidence="1">Uncharacterized protein</fullName>
    </submittedName>
</protein>
<comment type="caution">
    <text evidence="1">The sequence shown here is derived from an EMBL/GenBank/DDBJ whole genome shotgun (WGS) entry which is preliminary data.</text>
</comment>
<dbReference type="AlphaFoldDB" id="A0AAV1QNT8"/>
<sequence length="180" mass="20535">MWPSLCRINIEEMEQEMVKKKRGREGEEVKDCSNKSTKTLQADDLSHPQSVSNNTINIEGRSCKHEEDNNISNNSYEITGDNCFAFGVFDFPWLKEEGSSSMISKAEEEWCLEDTIFSSSLHYSTEFSGQCLWETTPDALCIESCVDVPVDKFEEINVWSLEMESTIDCTWSSLLQNKGD</sequence>
<proteinExistence type="predicted"/>
<evidence type="ECO:0000313" key="1">
    <source>
        <dbReference type="EMBL" id="CAK7323382.1"/>
    </source>
</evidence>
<dbReference type="EMBL" id="CAWUPB010000079">
    <property type="protein sequence ID" value="CAK7323382.1"/>
    <property type="molecule type" value="Genomic_DNA"/>
</dbReference>
<name>A0AAV1QNT8_9ROSI</name>
<reference evidence="1 2" key="1">
    <citation type="submission" date="2024-01" db="EMBL/GenBank/DDBJ databases">
        <authorList>
            <person name="Waweru B."/>
        </authorList>
    </citation>
    <scope>NUCLEOTIDE SEQUENCE [LARGE SCALE GENOMIC DNA]</scope>
</reference>
<gene>
    <name evidence="1" type="ORF">DCAF_LOCUS1008</name>
</gene>